<gene>
    <name evidence="9" type="ORF">LGQ03_04525</name>
</gene>
<evidence type="ECO:0000256" key="1">
    <source>
        <dbReference type="ARBA" id="ARBA00001974"/>
    </source>
</evidence>
<organism evidence="9 10">
    <name type="scientific">Loktanella gaetbuli</name>
    <dbReference type="NCBI Taxonomy" id="2881335"/>
    <lineage>
        <taxon>Bacteria</taxon>
        <taxon>Pseudomonadati</taxon>
        <taxon>Pseudomonadota</taxon>
        <taxon>Alphaproteobacteria</taxon>
        <taxon>Rhodobacterales</taxon>
        <taxon>Roseobacteraceae</taxon>
        <taxon>Loktanella</taxon>
    </lineage>
</organism>
<keyword evidence="6" id="KW-0560">Oxidoreductase</keyword>
<evidence type="ECO:0000313" key="9">
    <source>
        <dbReference type="EMBL" id="MCB5198495.1"/>
    </source>
</evidence>
<comment type="caution">
    <text evidence="9">The sequence shown here is derived from an EMBL/GenBank/DDBJ whole genome shotgun (WGS) entry which is preliminary data.</text>
</comment>
<dbReference type="Pfam" id="PF01494">
    <property type="entry name" value="FAD_binding_3"/>
    <property type="match status" value="1"/>
</dbReference>
<evidence type="ECO:0000256" key="4">
    <source>
        <dbReference type="ARBA" id="ARBA00022630"/>
    </source>
</evidence>
<evidence type="ECO:0000313" key="10">
    <source>
        <dbReference type="Proteomes" id="UP001138961"/>
    </source>
</evidence>
<reference evidence="9" key="1">
    <citation type="submission" date="2021-10" db="EMBL/GenBank/DDBJ databases">
        <title>Loktanella gaetbuli sp. nov., isolated from a tidal flat.</title>
        <authorList>
            <person name="Park S."/>
            <person name="Yoon J.-H."/>
        </authorList>
    </citation>
    <scope>NUCLEOTIDE SEQUENCE</scope>
    <source>
        <strain evidence="9">TSTF-M6</strain>
    </source>
</reference>
<dbReference type="Gene3D" id="3.50.50.60">
    <property type="entry name" value="FAD/NAD(P)-binding domain"/>
    <property type="match status" value="2"/>
</dbReference>
<dbReference type="InterPro" id="IPR036188">
    <property type="entry name" value="FAD/NAD-bd_sf"/>
</dbReference>
<evidence type="ECO:0000256" key="3">
    <source>
        <dbReference type="ARBA" id="ARBA00005349"/>
    </source>
</evidence>
<keyword evidence="5" id="KW-0274">FAD</keyword>
<dbReference type="InterPro" id="IPR051205">
    <property type="entry name" value="UbiH/COQ6_monooxygenase"/>
</dbReference>
<protein>
    <submittedName>
        <fullName evidence="9">UbiH/UbiF family hydroxylase</fullName>
    </submittedName>
</protein>
<dbReference type="PANTHER" id="PTHR43876:SF7">
    <property type="entry name" value="UBIQUINONE BIOSYNTHESIS MONOOXYGENASE COQ6, MITOCHONDRIAL"/>
    <property type="match status" value="1"/>
</dbReference>
<keyword evidence="10" id="KW-1185">Reference proteome</keyword>
<proteinExistence type="inferred from homology"/>
<evidence type="ECO:0000256" key="6">
    <source>
        <dbReference type="ARBA" id="ARBA00023002"/>
    </source>
</evidence>
<dbReference type="InterPro" id="IPR010971">
    <property type="entry name" value="UbiH/COQ6"/>
</dbReference>
<evidence type="ECO:0000256" key="2">
    <source>
        <dbReference type="ARBA" id="ARBA00004749"/>
    </source>
</evidence>
<dbReference type="NCBIfam" id="NF005691">
    <property type="entry name" value="PRK07494.1"/>
    <property type="match status" value="1"/>
</dbReference>
<dbReference type="Proteomes" id="UP001138961">
    <property type="component" value="Unassembled WGS sequence"/>
</dbReference>
<dbReference type="InterPro" id="IPR002938">
    <property type="entry name" value="FAD-bd"/>
</dbReference>
<comment type="cofactor">
    <cofactor evidence="1">
        <name>FAD</name>
        <dbReference type="ChEBI" id="CHEBI:57692"/>
    </cofactor>
</comment>
<accession>A0ABS8BS01</accession>
<evidence type="ECO:0000256" key="5">
    <source>
        <dbReference type="ARBA" id="ARBA00022827"/>
    </source>
</evidence>
<sequence length="397" mass="41763">MSDTQTDILISGGGVAGLTAAAAFGTAGFTVTLVDPAPPVTDAGADGADLRTTAFLQPARDLLDGAGLWDALAPHATPLAIMRIVDAAGDTAVSRDFAASDISDEPFGWNLPNWLLRREMVARLADMDNVTFLSGTGFASMVARLDRALVRLTDGSQIAARLVVGADGRNSAVREAAGIPVKTTRYGQKAITFAVTHPAPHNNISTEVHRSGGPFTLVPLPDHDGMPCSSIVWMADGPQIKALAAMDDARFAAAVNDRSAGVNGTLTPVGPRSVWPIITQTAQSLTARRTALIAEAAHVMPPIGAQGLNTSLKDLAALLNLAEKHRATLGADEMLTAYEKTRQTDLHIRTTGIDALNRASRFANPLLQDLRGLGLRALHDVAPVRRRLMRLGSGISD</sequence>
<comment type="pathway">
    <text evidence="2">Cofactor biosynthesis; ubiquinone biosynthesis.</text>
</comment>
<feature type="domain" description="FAD-binding" evidence="8">
    <location>
        <begin position="6"/>
        <end position="343"/>
    </location>
</feature>
<keyword evidence="7" id="KW-0503">Monooxygenase</keyword>
<dbReference type="SUPFAM" id="SSF51905">
    <property type="entry name" value="FAD/NAD(P)-binding domain"/>
    <property type="match status" value="1"/>
</dbReference>
<comment type="similarity">
    <text evidence="3">Belongs to the UbiH/COQ6 family.</text>
</comment>
<dbReference type="RefSeq" id="WP_226747425.1">
    <property type="nucleotide sequence ID" value="NZ_JAJATZ010000002.1"/>
</dbReference>
<dbReference type="NCBIfam" id="TIGR01988">
    <property type="entry name" value="Ubi-OHases"/>
    <property type="match status" value="1"/>
</dbReference>
<evidence type="ECO:0000259" key="8">
    <source>
        <dbReference type="Pfam" id="PF01494"/>
    </source>
</evidence>
<dbReference type="PRINTS" id="PR00420">
    <property type="entry name" value="RNGMNOXGNASE"/>
</dbReference>
<dbReference type="EMBL" id="JAJATZ010000002">
    <property type="protein sequence ID" value="MCB5198495.1"/>
    <property type="molecule type" value="Genomic_DNA"/>
</dbReference>
<name>A0ABS8BS01_9RHOB</name>
<evidence type="ECO:0000256" key="7">
    <source>
        <dbReference type="ARBA" id="ARBA00023033"/>
    </source>
</evidence>
<dbReference type="PANTHER" id="PTHR43876">
    <property type="entry name" value="UBIQUINONE BIOSYNTHESIS MONOOXYGENASE COQ6, MITOCHONDRIAL"/>
    <property type="match status" value="1"/>
</dbReference>
<keyword evidence="4" id="KW-0285">Flavoprotein</keyword>